<evidence type="ECO:0000313" key="2">
    <source>
        <dbReference type="Proteomes" id="UP000299102"/>
    </source>
</evidence>
<evidence type="ECO:0000313" key="1">
    <source>
        <dbReference type="EMBL" id="GBP04318.1"/>
    </source>
</evidence>
<dbReference type="Proteomes" id="UP000299102">
    <property type="component" value="Unassembled WGS sequence"/>
</dbReference>
<proteinExistence type="predicted"/>
<dbReference type="AlphaFoldDB" id="A0A4C1SSU1"/>
<reference evidence="1 2" key="1">
    <citation type="journal article" date="2019" name="Commun. Biol.">
        <title>The bagworm genome reveals a unique fibroin gene that provides high tensile strength.</title>
        <authorList>
            <person name="Kono N."/>
            <person name="Nakamura H."/>
            <person name="Ohtoshi R."/>
            <person name="Tomita M."/>
            <person name="Numata K."/>
            <person name="Arakawa K."/>
        </authorList>
    </citation>
    <scope>NUCLEOTIDE SEQUENCE [LARGE SCALE GENOMIC DNA]</scope>
</reference>
<organism evidence="1 2">
    <name type="scientific">Eumeta variegata</name>
    <name type="common">Bagworm moth</name>
    <name type="synonym">Eumeta japonica</name>
    <dbReference type="NCBI Taxonomy" id="151549"/>
    <lineage>
        <taxon>Eukaryota</taxon>
        <taxon>Metazoa</taxon>
        <taxon>Ecdysozoa</taxon>
        <taxon>Arthropoda</taxon>
        <taxon>Hexapoda</taxon>
        <taxon>Insecta</taxon>
        <taxon>Pterygota</taxon>
        <taxon>Neoptera</taxon>
        <taxon>Endopterygota</taxon>
        <taxon>Lepidoptera</taxon>
        <taxon>Glossata</taxon>
        <taxon>Ditrysia</taxon>
        <taxon>Tineoidea</taxon>
        <taxon>Psychidae</taxon>
        <taxon>Oiketicinae</taxon>
        <taxon>Eumeta</taxon>
    </lineage>
</organism>
<sequence>MGKVKTDGKFSNDLPDGQKLLRNIVKIVHNDKIDSRIRQGVRRVKTTHRCKTNHLGWRTVMRRMVRQRRQKPPPPAVTDKRC</sequence>
<comment type="caution">
    <text evidence="1">The sequence shown here is derived from an EMBL/GenBank/DDBJ whole genome shotgun (WGS) entry which is preliminary data.</text>
</comment>
<dbReference type="EMBL" id="BGZK01000013">
    <property type="protein sequence ID" value="GBP04318.1"/>
    <property type="molecule type" value="Genomic_DNA"/>
</dbReference>
<keyword evidence="2" id="KW-1185">Reference proteome</keyword>
<name>A0A4C1SSU1_EUMVA</name>
<protein>
    <submittedName>
        <fullName evidence="1">Uncharacterized protein</fullName>
    </submittedName>
</protein>
<gene>
    <name evidence="1" type="ORF">EVAR_6527_1</name>
</gene>
<accession>A0A4C1SSU1</accession>